<comment type="caution">
    <text evidence="5">The sequence shown here is derived from an EMBL/GenBank/DDBJ whole genome shotgun (WGS) entry which is preliminary data.</text>
</comment>
<sequence>METGTVKFSVYLQYLRAMGWCFSFLVFLIYFIQNIAFIGFNLWLSAWTNDAVTYFNQMYPASVRDMRVGVFGALGVAQGIFIFLGRRISVGVSDPTHAPAGQRVAGAHGFLRHHTVWQSGQPVYQGYGTLFVICLATPIFLAVIVPLAVVYYFVQVK</sequence>
<dbReference type="EMBL" id="JADWDJ010000018">
    <property type="protein sequence ID" value="KAG5267021.1"/>
    <property type="molecule type" value="Genomic_DNA"/>
</dbReference>
<evidence type="ECO:0000313" key="5">
    <source>
        <dbReference type="EMBL" id="KAG5267021.1"/>
    </source>
</evidence>
<feature type="transmembrane region" description="Helical" evidence="4">
    <location>
        <begin position="66"/>
        <end position="84"/>
    </location>
</feature>
<keyword evidence="1 4" id="KW-0812">Transmembrane</keyword>
<evidence type="ECO:0000256" key="1">
    <source>
        <dbReference type="ARBA" id="ARBA00022692"/>
    </source>
</evidence>
<keyword evidence="3 4" id="KW-0472">Membrane</keyword>
<feature type="transmembrane region" description="Helical" evidence="4">
    <location>
        <begin position="20"/>
        <end position="46"/>
    </location>
</feature>
<dbReference type="Gene3D" id="1.20.1560.10">
    <property type="entry name" value="ABC transporter type 1, transmembrane domain"/>
    <property type="match status" value="1"/>
</dbReference>
<gene>
    <name evidence="5" type="ORF">AALO_G00238930</name>
</gene>
<evidence type="ECO:0000313" key="6">
    <source>
        <dbReference type="Proteomes" id="UP000823561"/>
    </source>
</evidence>
<name>A0AAV6G055_9TELE</name>
<dbReference type="GO" id="GO:0016020">
    <property type="term" value="C:membrane"/>
    <property type="evidence" value="ECO:0007669"/>
    <property type="project" value="InterPro"/>
</dbReference>
<proteinExistence type="predicted"/>
<feature type="transmembrane region" description="Helical" evidence="4">
    <location>
        <begin position="130"/>
        <end position="154"/>
    </location>
</feature>
<organism evidence="5 6">
    <name type="scientific">Alosa alosa</name>
    <name type="common">allis shad</name>
    <dbReference type="NCBI Taxonomy" id="278164"/>
    <lineage>
        <taxon>Eukaryota</taxon>
        <taxon>Metazoa</taxon>
        <taxon>Chordata</taxon>
        <taxon>Craniata</taxon>
        <taxon>Vertebrata</taxon>
        <taxon>Euteleostomi</taxon>
        <taxon>Actinopterygii</taxon>
        <taxon>Neopterygii</taxon>
        <taxon>Teleostei</taxon>
        <taxon>Clupei</taxon>
        <taxon>Clupeiformes</taxon>
        <taxon>Clupeoidei</taxon>
        <taxon>Clupeidae</taxon>
        <taxon>Alosa</taxon>
    </lineage>
</organism>
<evidence type="ECO:0000256" key="3">
    <source>
        <dbReference type="ARBA" id="ARBA00023136"/>
    </source>
</evidence>
<dbReference type="Proteomes" id="UP000823561">
    <property type="component" value="Chromosome 18"/>
</dbReference>
<evidence type="ECO:0000256" key="4">
    <source>
        <dbReference type="SAM" id="Phobius"/>
    </source>
</evidence>
<accession>A0AAV6G055</accession>
<keyword evidence="6" id="KW-1185">Reference proteome</keyword>
<dbReference type="InterPro" id="IPR036640">
    <property type="entry name" value="ABC1_TM_sf"/>
</dbReference>
<reference evidence="5" key="1">
    <citation type="submission" date="2020-10" db="EMBL/GenBank/DDBJ databases">
        <title>Chromosome-scale genome assembly of the Allis shad, Alosa alosa.</title>
        <authorList>
            <person name="Margot Z."/>
            <person name="Christophe K."/>
            <person name="Cabau C."/>
            <person name="Louis A."/>
            <person name="Berthelot C."/>
            <person name="Parey E."/>
            <person name="Roest Crollius H."/>
            <person name="Montfort J."/>
            <person name="Robinson-Rechavi M."/>
            <person name="Bucao C."/>
            <person name="Bouchez O."/>
            <person name="Gislard M."/>
            <person name="Lluch J."/>
            <person name="Milhes M."/>
            <person name="Lampietro C."/>
            <person name="Lopez Roques C."/>
            <person name="Donnadieu C."/>
            <person name="Braasch I."/>
            <person name="Desvignes T."/>
            <person name="Postlethwait J."/>
            <person name="Bobe J."/>
            <person name="Guiguen Y."/>
        </authorList>
    </citation>
    <scope>NUCLEOTIDE SEQUENCE</scope>
    <source>
        <strain evidence="5">M-15738</strain>
        <tissue evidence="5">Blood</tissue>
    </source>
</reference>
<protein>
    <submittedName>
        <fullName evidence="5">Uncharacterized protein</fullName>
    </submittedName>
</protein>
<evidence type="ECO:0000256" key="2">
    <source>
        <dbReference type="ARBA" id="ARBA00022989"/>
    </source>
</evidence>
<dbReference type="GO" id="GO:0005524">
    <property type="term" value="F:ATP binding"/>
    <property type="evidence" value="ECO:0007669"/>
    <property type="project" value="InterPro"/>
</dbReference>
<dbReference type="AlphaFoldDB" id="A0AAV6G055"/>
<keyword evidence="2 4" id="KW-1133">Transmembrane helix</keyword>